<feature type="region of interest" description="Disordered" evidence="5">
    <location>
        <begin position="993"/>
        <end position="1016"/>
    </location>
</feature>
<dbReference type="PANTHER" id="PTHR14146">
    <property type="entry name" value="EXOCYST COMPLEX COMPONENT 4"/>
    <property type="match status" value="1"/>
</dbReference>
<dbReference type="InterPro" id="IPR007191">
    <property type="entry name" value="Sec8_exocyst_N"/>
</dbReference>
<evidence type="ECO:0000256" key="3">
    <source>
        <dbReference type="ARBA" id="ARBA00022927"/>
    </source>
</evidence>
<dbReference type="PANTHER" id="PTHR14146:SF0">
    <property type="entry name" value="EXOCYST COMPLEX COMPONENT 4"/>
    <property type="match status" value="1"/>
</dbReference>
<reference evidence="8 9" key="1">
    <citation type="journal article" date="2013" name="Genome Biol.">
        <title>Genome of Acanthamoeba castellanii highlights extensive lateral gene transfer and early evolution of tyrosine kinase signaling.</title>
        <authorList>
            <person name="Clarke M."/>
            <person name="Lohan A.J."/>
            <person name="Liu B."/>
            <person name="Lagkouvardos I."/>
            <person name="Roy S."/>
            <person name="Zafar N."/>
            <person name="Bertelli C."/>
            <person name="Schilde C."/>
            <person name="Kianianmomeni A."/>
            <person name="Burglin T.R."/>
            <person name="Frech C."/>
            <person name="Turcotte B."/>
            <person name="Kopec K.O."/>
            <person name="Synnott J.M."/>
            <person name="Choo C."/>
            <person name="Paponov I."/>
            <person name="Finkler A."/>
            <person name="Soon Heng Tan C."/>
            <person name="Hutchins A.P."/>
            <person name="Weinmeier T."/>
            <person name="Rattei T."/>
            <person name="Chu J.S."/>
            <person name="Gimenez G."/>
            <person name="Irimia M."/>
            <person name="Rigden D.J."/>
            <person name="Fitzpatrick D.A."/>
            <person name="Lorenzo-Morales J."/>
            <person name="Bateman A."/>
            <person name="Chiu C.H."/>
            <person name="Tang P."/>
            <person name="Hegemann P."/>
            <person name="Fromm H."/>
            <person name="Raoult D."/>
            <person name="Greub G."/>
            <person name="Miranda-Saavedra D."/>
            <person name="Chen N."/>
            <person name="Nash P."/>
            <person name="Ginger M.L."/>
            <person name="Horn M."/>
            <person name="Schaap P."/>
            <person name="Caler L."/>
            <person name="Loftus B."/>
        </authorList>
    </citation>
    <scope>NUCLEOTIDE SEQUENCE [LARGE SCALE GENOMIC DNA]</scope>
    <source>
        <strain evidence="8 9">Neff</strain>
    </source>
</reference>
<feature type="compositionally biased region" description="Low complexity" evidence="5">
    <location>
        <begin position="28"/>
        <end position="38"/>
    </location>
</feature>
<dbReference type="GO" id="GO:0006893">
    <property type="term" value="P:Golgi to plasma membrane transport"/>
    <property type="evidence" value="ECO:0007669"/>
    <property type="project" value="TreeGrafter"/>
</dbReference>
<dbReference type="OMA" id="MECKQTI"/>
<dbReference type="GO" id="GO:0015031">
    <property type="term" value="P:protein transport"/>
    <property type="evidence" value="ECO:0007669"/>
    <property type="project" value="UniProtKB-KW"/>
</dbReference>
<evidence type="ECO:0000259" key="7">
    <source>
        <dbReference type="Pfam" id="PF20652"/>
    </source>
</evidence>
<dbReference type="GO" id="GO:0006904">
    <property type="term" value="P:vesicle docking involved in exocytosis"/>
    <property type="evidence" value="ECO:0007669"/>
    <property type="project" value="InterPro"/>
</dbReference>
<feature type="region of interest" description="Disordered" evidence="5">
    <location>
        <begin position="1"/>
        <end position="51"/>
    </location>
</feature>
<comment type="similarity">
    <text evidence="4">Belongs to the SEC8 family.</text>
</comment>
<feature type="compositionally biased region" description="Basic residues" evidence="5">
    <location>
        <begin position="739"/>
        <end position="751"/>
    </location>
</feature>
<feature type="domain" description="Exocyst complex component Sec8 N-terminal" evidence="6">
    <location>
        <begin position="147"/>
        <end position="240"/>
    </location>
</feature>
<dbReference type="RefSeq" id="XP_004338201.1">
    <property type="nucleotide sequence ID" value="XM_004338153.1"/>
</dbReference>
<name>L8GU95_ACACF</name>
<feature type="compositionally biased region" description="Low complexity" evidence="5">
    <location>
        <begin position="994"/>
        <end position="1016"/>
    </location>
</feature>
<keyword evidence="9" id="KW-1185">Reference proteome</keyword>
<keyword evidence="3 4" id="KW-0653">Protein transport</keyword>
<dbReference type="Proteomes" id="UP000011083">
    <property type="component" value="Unassembled WGS sequence"/>
</dbReference>
<evidence type="ECO:0000256" key="5">
    <source>
        <dbReference type="SAM" id="MobiDB-lite"/>
    </source>
</evidence>
<evidence type="ECO:0000256" key="1">
    <source>
        <dbReference type="ARBA" id="ARBA00022448"/>
    </source>
</evidence>
<comment type="function">
    <text evidence="4">Component of the exocyst complex involved in the docking of exocytic vesicles with fusion sites on the plasma membrane.</text>
</comment>
<dbReference type="Pfam" id="PF04048">
    <property type="entry name" value="Sec8_N"/>
    <property type="match status" value="1"/>
</dbReference>
<dbReference type="OrthoDB" id="272977at2759"/>
<evidence type="ECO:0000313" key="9">
    <source>
        <dbReference type="Proteomes" id="UP000011083"/>
    </source>
</evidence>
<dbReference type="VEuPathDB" id="AmoebaDB:ACA1_178470"/>
<dbReference type="GO" id="GO:0006612">
    <property type="term" value="P:protein targeting to membrane"/>
    <property type="evidence" value="ECO:0007669"/>
    <property type="project" value="UniProtKB-UniRule"/>
</dbReference>
<accession>L8GU95</accession>
<dbReference type="Pfam" id="PF20652">
    <property type="entry name" value="Sec8_C"/>
    <property type="match status" value="1"/>
</dbReference>
<dbReference type="KEGG" id="acan:ACA1_178470"/>
<protein>
    <recommendedName>
        <fullName evidence="4">Exocyst complex component Sec8</fullName>
    </recommendedName>
</protein>
<evidence type="ECO:0000256" key="4">
    <source>
        <dbReference type="RuleBase" id="RU367079"/>
    </source>
</evidence>
<dbReference type="EMBL" id="KB008006">
    <property type="protein sequence ID" value="ELR16188.1"/>
    <property type="molecule type" value="Genomic_DNA"/>
</dbReference>
<dbReference type="GO" id="GO:0000145">
    <property type="term" value="C:exocyst"/>
    <property type="evidence" value="ECO:0007669"/>
    <property type="project" value="UniProtKB-UniRule"/>
</dbReference>
<gene>
    <name evidence="8" type="ORF">ACA1_178470</name>
</gene>
<dbReference type="AlphaFoldDB" id="L8GU95"/>
<feature type="domain" description="Exocyst complex component Sec8 middle helical bundle" evidence="7">
    <location>
        <begin position="368"/>
        <end position="520"/>
    </location>
</feature>
<feature type="region of interest" description="Disordered" evidence="5">
    <location>
        <begin position="717"/>
        <end position="758"/>
    </location>
</feature>
<evidence type="ECO:0000259" key="6">
    <source>
        <dbReference type="Pfam" id="PF04048"/>
    </source>
</evidence>
<evidence type="ECO:0000313" key="8">
    <source>
        <dbReference type="EMBL" id="ELR16188.1"/>
    </source>
</evidence>
<keyword evidence="1 4" id="KW-0813">Transport</keyword>
<dbReference type="InterPro" id="IPR048630">
    <property type="entry name" value="Sec8_M"/>
</dbReference>
<sequence length="1063" mass="117932">MRASLKVDTSGRGSATPSKQRRRSTMHNSSSNKDSSNGAGDGGGGGREDSSMEALEAQRYLQTTLPRFLENIDDAYKVPFNFKLGEGNVVEKEETAMLVPLGSFNPVPKILSAIQSDDLEDERAALRSDCDSMDQAMQIIVDGTDLRLEKALLPYYNGFNKSLASYGHILRHISTSKESVRLLKAQLADIKTSLNIRNKARHAARGFGSGGWWLELRKLWLRKAEYSETTRILDEIEEVKVGWELVERHTQAQSWVPAARVLIRCARIVEQDEMRQIGAIYDIRLFVLDLYHKFHTRIIEELHQVIYLKHHDHQQHHQNQQQAAGEGMVDRTASVDLSLSRSQGDVLAGRAEPTRQEQPKLTAAQLTQRLESLVESLCIVKRVKEAVEALSSRVGTETRSMIDAGISGILIKHQEKRSAPSAAAAVASTASHAPNSPLENLLRALFEDCVKVLLNHKRVKGEASAYTLAGVWEAMQEELITLLRIYLAASSPSADSNSNIADAPRRKLFRFADSSAATYNVTGAKEGASALAALQLLSPSPYNLITVYPLLRRFQADVLRSVLEFHEAQDNGRLLGFMDEFVEQVYLPHVRHQYRTRLNQAVESPDAFKPRERQRAANGEVHNWPRSVVYCVGELATMIRDAARAMAALPAYAHHLAQVVEDLCLSFQRRCTVAYEDATESSLAARIVSNSLVPAQLAHDPLWNKLLADIQEEEALAKKEGRGRDAHRALGRLSPRSKTSPRGKMSPRRRQASVLEAEPESEGGWATYLYEGEDKFCRDNPIARTDLLLDSGRLLHLCHLTESLEWLVEELESMCTEQQHQQQQGEASKRREGVADGWGLRTAINQFTAMANRCLFVLKVEVRLHAFYFLDGLQKCSYVVGDETPEPDGCIVELTKDLGALESILSRVLPEHKVAYVLGGLEGLVASIVVRTLPKVKAFNPNGVWKMCRNVFALEQSLSQLGYAGNGVAFEAARRYYRLLTLPPDELVAHLLRPSSSPPAAGSPSASSSSPGDDASVVAGQGGRAYYAYTPEEYKALLAHLDKSPAYRHVNFDALLKTLAAKA</sequence>
<evidence type="ECO:0000256" key="2">
    <source>
        <dbReference type="ARBA" id="ARBA00022483"/>
    </source>
</evidence>
<organism evidence="8 9">
    <name type="scientific">Acanthamoeba castellanii (strain ATCC 30010 / Neff)</name>
    <dbReference type="NCBI Taxonomy" id="1257118"/>
    <lineage>
        <taxon>Eukaryota</taxon>
        <taxon>Amoebozoa</taxon>
        <taxon>Discosea</taxon>
        <taxon>Longamoebia</taxon>
        <taxon>Centramoebida</taxon>
        <taxon>Acanthamoebidae</taxon>
        <taxon>Acanthamoeba</taxon>
    </lineage>
</organism>
<keyword evidence="2 4" id="KW-0268">Exocytosis</keyword>
<dbReference type="InterPro" id="IPR039682">
    <property type="entry name" value="Sec8/EXOC4"/>
</dbReference>
<proteinExistence type="inferred from homology"/>
<dbReference type="GeneID" id="14916793"/>
<feature type="compositionally biased region" description="Basic and acidic residues" evidence="5">
    <location>
        <begin position="717"/>
        <end position="728"/>
    </location>
</feature>
<dbReference type="STRING" id="1257118.L8GU95"/>
<dbReference type="GO" id="GO:0090522">
    <property type="term" value="P:vesicle tethering involved in exocytosis"/>
    <property type="evidence" value="ECO:0007669"/>
    <property type="project" value="UniProtKB-UniRule"/>
</dbReference>